<reference evidence="3" key="1">
    <citation type="journal article" date="2019" name="Int. J. Syst. Evol. Microbiol.">
        <title>The Global Catalogue of Microorganisms (GCM) 10K type strain sequencing project: providing services to taxonomists for standard genome sequencing and annotation.</title>
        <authorList>
            <consortium name="The Broad Institute Genomics Platform"/>
            <consortium name="The Broad Institute Genome Sequencing Center for Infectious Disease"/>
            <person name="Wu L."/>
            <person name="Ma J."/>
        </authorList>
    </citation>
    <scope>NUCLEOTIDE SEQUENCE [LARGE SCALE GENOMIC DNA]</scope>
    <source>
        <strain evidence="3">CGMCC 1.14993</strain>
    </source>
</reference>
<keyword evidence="3" id="KW-1185">Reference proteome</keyword>
<proteinExistence type="predicted"/>
<evidence type="ECO:0000313" key="2">
    <source>
        <dbReference type="EMBL" id="GGI12899.1"/>
    </source>
</evidence>
<dbReference type="InterPro" id="IPR037883">
    <property type="entry name" value="Knr4/Smi1-like_sf"/>
</dbReference>
<dbReference type="InterPro" id="IPR018958">
    <property type="entry name" value="Knr4/Smi1-like_dom"/>
</dbReference>
<dbReference type="AlphaFoldDB" id="A0A8J3AFF1"/>
<sequence length="163" mass="19488">MKRNYYNGQDFWNEKTKYKRIEYPINDEIIKRAEDILSIKFPQSLIDLMKIQNGGEINYRYFILPSGVTGSIHSIEPIHFEKDDISILSSLELLKEVDGLSKELIVLWTDFHCWLVLDYRNRKDNPPILYIEEDFSASSNETTDWEYFKIADTFEEFLKKLFR</sequence>
<dbReference type="Proteomes" id="UP000626244">
    <property type="component" value="Unassembled WGS sequence"/>
</dbReference>
<organism evidence="2 3">
    <name type="scientific">Gottfriedia solisilvae</name>
    <dbReference type="NCBI Taxonomy" id="1516104"/>
    <lineage>
        <taxon>Bacteria</taxon>
        <taxon>Bacillati</taxon>
        <taxon>Bacillota</taxon>
        <taxon>Bacilli</taxon>
        <taxon>Bacillales</taxon>
        <taxon>Bacillaceae</taxon>
        <taxon>Gottfriedia</taxon>
    </lineage>
</organism>
<dbReference type="SMART" id="SM00860">
    <property type="entry name" value="SMI1_KNR4"/>
    <property type="match status" value="1"/>
</dbReference>
<evidence type="ECO:0000259" key="1">
    <source>
        <dbReference type="SMART" id="SM00860"/>
    </source>
</evidence>
<dbReference type="Pfam" id="PF09346">
    <property type="entry name" value="SMI1_KNR4"/>
    <property type="match status" value="1"/>
</dbReference>
<feature type="domain" description="Knr4/Smi1-like" evidence="1">
    <location>
        <begin position="24"/>
        <end position="160"/>
    </location>
</feature>
<dbReference type="SUPFAM" id="SSF160631">
    <property type="entry name" value="SMI1/KNR4-like"/>
    <property type="match status" value="1"/>
</dbReference>
<dbReference type="EMBL" id="BMHB01000001">
    <property type="protein sequence ID" value="GGI12899.1"/>
    <property type="molecule type" value="Genomic_DNA"/>
</dbReference>
<dbReference type="OrthoDB" id="8657476at2"/>
<comment type="caution">
    <text evidence="2">The sequence shown here is derived from an EMBL/GenBank/DDBJ whole genome shotgun (WGS) entry which is preliminary data.</text>
</comment>
<protein>
    <recommendedName>
        <fullName evidence="1">Knr4/Smi1-like domain-containing protein</fullName>
    </recommendedName>
</protein>
<dbReference type="Gene3D" id="3.40.1580.10">
    <property type="entry name" value="SMI1/KNR4-like"/>
    <property type="match status" value="1"/>
</dbReference>
<name>A0A8J3AFF1_9BACI</name>
<accession>A0A8J3AFF1</accession>
<evidence type="ECO:0000313" key="3">
    <source>
        <dbReference type="Proteomes" id="UP000626244"/>
    </source>
</evidence>
<gene>
    <name evidence="2" type="ORF">GCM10007380_15220</name>
</gene>